<name>A0A9D1MDQ4_9FIRM</name>
<dbReference type="PANTHER" id="PTHR43421">
    <property type="entry name" value="METALLOPROTEASE PMBA"/>
    <property type="match status" value="1"/>
</dbReference>
<dbReference type="EMBL" id="DVMZ01000021">
    <property type="protein sequence ID" value="HIU58603.1"/>
    <property type="molecule type" value="Genomic_DNA"/>
</dbReference>
<dbReference type="GO" id="GO:0006508">
    <property type="term" value="P:proteolysis"/>
    <property type="evidence" value="ECO:0007669"/>
    <property type="project" value="InterPro"/>
</dbReference>
<reference evidence="2" key="2">
    <citation type="journal article" date="2021" name="PeerJ">
        <title>Extensive microbial diversity within the chicken gut microbiome revealed by metagenomics and culture.</title>
        <authorList>
            <person name="Gilroy R."/>
            <person name="Ravi A."/>
            <person name="Getino M."/>
            <person name="Pursley I."/>
            <person name="Horton D.L."/>
            <person name="Alikhan N.F."/>
            <person name="Baker D."/>
            <person name="Gharbi K."/>
            <person name="Hall N."/>
            <person name="Watson M."/>
            <person name="Adriaenssens E.M."/>
            <person name="Foster-Nyarko E."/>
            <person name="Jarju S."/>
            <person name="Secka A."/>
            <person name="Antonio M."/>
            <person name="Oren A."/>
            <person name="Chaudhuri R.R."/>
            <person name="La Ragione R."/>
            <person name="Hildebrand F."/>
            <person name="Pallen M.J."/>
        </authorList>
    </citation>
    <scope>NUCLEOTIDE SEQUENCE</scope>
    <source>
        <strain evidence="2">11687</strain>
    </source>
</reference>
<evidence type="ECO:0000313" key="3">
    <source>
        <dbReference type="Proteomes" id="UP000824081"/>
    </source>
</evidence>
<evidence type="ECO:0000313" key="2">
    <source>
        <dbReference type="EMBL" id="HIU58603.1"/>
    </source>
</evidence>
<sequence length="413" mass="45222">MGIIKEKYMLSSRRETVALSASAVKSVRFVDARKCGYRVSDGRHIGIFGVAGNATPEQEAWKRAEENLANRIPYSAQPAANRSEHVDVSGGVLSEKEFKEAAESFAETLKKRFPGFLFGNDISREEEEVRLVNDVGLDLSYKTAYYTVSLLMSDKNSAGLFDLGYEYAGREFDIEKMCADIAELERAYRTPADIGEGEHIVFSSPYDLGFGKLVEGILADSYANGTGLFAGKRGEQVFDDRVSLYEDRNPETTLAVPFFDAEGAVRDGYRNYVFRNGVFVSPVASGSDAVKYRLPATGSAIAEYDGVPTTGIVNLKPESSGKTMRQLTAGEEAIYLVMASGGDTTPDGNFATPVQTAFLWRDGKFIGKLPTLGISGNLFDLYGKNYLGLAEDSLSHTDCKSYHPLAVRMTVRK</sequence>
<gene>
    <name evidence="2" type="ORF">IAC57_00735</name>
</gene>
<dbReference type="AlphaFoldDB" id="A0A9D1MDQ4"/>
<comment type="caution">
    <text evidence="2">The sequence shown here is derived from an EMBL/GenBank/DDBJ whole genome shotgun (WGS) entry which is preliminary data.</text>
</comment>
<accession>A0A9D1MDQ4</accession>
<dbReference type="InterPro" id="IPR047657">
    <property type="entry name" value="PmbA"/>
</dbReference>
<dbReference type="GO" id="GO:0005829">
    <property type="term" value="C:cytosol"/>
    <property type="evidence" value="ECO:0007669"/>
    <property type="project" value="TreeGrafter"/>
</dbReference>
<reference evidence="2" key="1">
    <citation type="submission" date="2020-10" db="EMBL/GenBank/DDBJ databases">
        <authorList>
            <person name="Gilroy R."/>
        </authorList>
    </citation>
    <scope>NUCLEOTIDE SEQUENCE</scope>
    <source>
        <strain evidence="2">11687</strain>
    </source>
</reference>
<dbReference type="InterPro" id="IPR045569">
    <property type="entry name" value="Metalloprtase-TldD/E_C"/>
</dbReference>
<organism evidence="2 3">
    <name type="scientific">Candidatus Scatosoma pullistercoris</name>
    <dbReference type="NCBI Taxonomy" id="2840934"/>
    <lineage>
        <taxon>Bacteria</taxon>
        <taxon>Bacillati</taxon>
        <taxon>Bacillota</taxon>
        <taxon>Clostridia</taxon>
        <taxon>Candidatus Scatosoma</taxon>
    </lineage>
</organism>
<dbReference type="SUPFAM" id="SSF111283">
    <property type="entry name" value="Putative modulator of DNA gyrase, PmbA/TldD"/>
    <property type="match status" value="1"/>
</dbReference>
<protein>
    <recommendedName>
        <fullName evidence="1">Metalloprotease TldD/E C-terminal domain-containing protein</fullName>
    </recommendedName>
</protein>
<feature type="domain" description="Metalloprotease TldD/E C-terminal" evidence="1">
    <location>
        <begin position="213"/>
        <end position="392"/>
    </location>
</feature>
<dbReference type="Pfam" id="PF19289">
    <property type="entry name" value="PmbA_TldD_3rd"/>
    <property type="match status" value="1"/>
</dbReference>
<dbReference type="GO" id="GO:0008237">
    <property type="term" value="F:metallopeptidase activity"/>
    <property type="evidence" value="ECO:0007669"/>
    <property type="project" value="InterPro"/>
</dbReference>
<evidence type="ECO:0000259" key="1">
    <source>
        <dbReference type="Pfam" id="PF19289"/>
    </source>
</evidence>
<dbReference type="PANTHER" id="PTHR43421:SF1">
    <property type="entry name" value="METALLOPROTEASE PMBA"/>
    <property type="match status" value="1"/>
</dbReference>
<dbReference type="Proteomes" id="UP000824081">
    <property type="component" value="Unassembled WGS sequence"/>
</dbReference>
<dbReference type="InterPro" id="IPR036059">
    <property type="entry name" value="TldD/PmbA_sf"/>
</dbReference>
<proteinExistence type="predicted"/>